<accession>W4FRV9</accession>
<dbReference type="VEuPathDB" id="FungiDB:H257_14554"/>
<dbReference type="AlphaFoldDB" id="W4FRV9"/>
<dbReference type="RefSeq" id="XP_009840705.1">
    <property type="nucleotide sequence ID" value="XM_009842403.1"/>
</dbReference>
<organism evidence="2">
    <name type="scientific">Aphanomyces astaci</name>
    <name type="common">Crayfish plague agent</name>
    <dbReference type="NCBI Taxonomy" id="112090"/>
    <lineage>
        <taxon>Eukaryota</taxon>
        <taxon>Sar</taxon>
        <taxon>Stramenopiles</taxon>
        <taxon>Oomycota</taxon>
        <taxon>Saprolegniomycetes</taxon>
        <taxon>Saprolegniales</taxon>
        <taxon>Verrucalvaceae</taxon>
        <taxon>Aphanomyces</taxon>
    </lineage>
</organism>
<gene>
    <name evidence="2" type="ORF">H257_14554</name>
</gene>
<reference evidence="2" key="1">
    <citation type="submission" date="2013-12" db="EMBL/GenBank/DDBJ databases">
        <title>The Genome Sequence of Aphanomyces astaci APO3.</title>
        <authorList>
            <consortium name="The Broad Institute Genomics Platform"/>
            <person name="Russ C."/>
            <person name="Tyler B."/>
            <person name="van West P."/>
            <person name="Dieguez-Uribeondo J."/>
            <person name="Young S.K."/>
            <person name="Zeng Q."/>
            <person name="Gargeya S."/>
            <person name="Fitzgerald M."/>
            <person name="Abouelleil A."/>
            <person name="Alvarado L."/>
            <person name="Chapman S.B."/>
            <person name="Gainer-Dewar J."/>
            <person name="Goldberg J."/>
            <person name="Griggs A."/>
            <person name="Gujja S."/>
            <person name="Hansen M."/>
            <person name="Howarth C."/>
            <person name="Imamovic A."/>
            <person name="Ireland A."/>
            <person name="Larimer J."/>
            <person name="McCowan C."/>
            <person name="Murphy C."/>
            <person name="Pearson M."/>
            <person name="Poon T.W."/>
            <person name="Priest M."/>
            <person name="Roberts A."/>
            <person name="Saif S."/>
            <person name="Shea T."/>
            <person name="Sykes S."/>
            <person name="Wortman J."/>
            <person name="Nusbaum C."/>
            <person name="Birren B."/>
        </authorList>
    </citation>
    <scope>NUCLEOTIDE SEQUENCE [LARGE SCALE GENOMIC DNA]</scope>
    <source>
        <strain evidence="2">APO3</strain>
    </source>
</reference>
<dbReference type="GeneID" id="20816550"/>
<sequence length="193" mass="21923">MATQERYYNGETRTCNLCDDSTVSYRPTKKLKHLMHHVAKKQFIDDVKFNENKKIIDPNSHFQFVEGRNFVVYRQKVDPDVITEATEVSDELDFDSNLQALMDLTEPTSTRTIIQILGNLHRKHGIPLPTPPTAPQSQREVTPAIAFPPAPLSIAPAVSSPRTHQPKTKPPRRDLFVEAQLNSSNILTHSRRS</sequence>
<protein>
    <submittedName>
        <fullName evidence="2">Uncharacterized protein</fullName>
    </submittedName>
</protein>
<dbReference type="EMBL" id="KI913172">
    <property type="protein sequence ID" value="ETV69691.1"/>
    <property type="molecule type" value="Genomic_DNA"/>
</dbReference>
<evidence type="ECO:0000313" key="2">
    <source>
        <dbReference type="EMBL" id="ETV69691.1"/>
    </source>
</evidence>
<evidence type="ECO:0000256" key="1">
    <source>
        <dbReference type="SAM" id="MobiDB-lite"/>
    </source>
</evidence>
<proteinExistence type="predicted"/>
<feature type="compositionally biased region" description="Polar residues" evidence="1">
    <location>
        <begin position="180"/>
        <end position="193"/>
    </location>
</feature>
<name>W4FRV9_APHAT</name>
<feature type="region of interest" description="Disordered" evidence="1">
    <location>
        <begin position="152"/>
        <end position="193"/>
    </location>
</feature>